<name>A0A0A8ZG09_ARUDO</name>
<organism evidence="1">
    <name type="scientific">Arundo donax</name>
    <name type="common">Giant reed</name>
    <name type="synonym">Donax arundinaceus</name>
    <dbReference type="NCBI Taxonomy" id="35708"/>
    <lineage>
        <taxon>Eukaryota</taxon>
        <taxon>Viridiplantae</taxon>
        <taxon>Streptophyta</taxon>
        <taxon>Embryophyta</taxon>
        <taxon>Tracheophyta</taxon>
        <taxon>Spermatophyta</taxon>
        <taxon>Magnoliopsida</taxon>
        <taxon>Liliopsida</taxon>
        <taxon>Poales</taxon>
        <taxon>Poaceae</taxon>
        <taxon>PACMAD clade</taxon>
        <taxon>Arundinoideae</taxon>
        <taxon>Arundineae</taxon>
        <taxon>Arundo</taxon>
    </lineage>
</organism>
<protein>
    <submittedName>
        <fullName evidence="1">Uncharacterized protein</fullName>
    </submittedName>
</protein>
<evidence type="ECO:0000313" key="1">
    <source>
        <dbReference type="EMBL" id="JAD38349.1"/>
    </source>
</evidence>
<dbReference type="AlphaFoldDB" id="A0A0A8ZG09"/>
<sequence length="21" mass="2330">MQLNCTSENKTVPNCSVLHNP</sequence>
<reference evidence="1" key="1">
    <citation type="submission" date="2014-09" db="EMBL/GenBank/DDBJ databases">
        <authorList>
            <person name="Magalhaes I.L.F."/>
            <person name="Oliveira U."/>
            <person name="Santos F.R."/>
            <person name="Vidigal T.H.D.A."/>
            <person name="Brescovit A.D."/>
            <person name="Santos A.J."/>
        </authorList>
    </citation>
    <scope>NUCLEOTIDE SEQUENCE</scope>
    <source>
        <tissue evidence="1">Shoot tissue taken approximately 20 cm above the soil surface</tissue>
    </source>
</reference>
<proteinExistence type="predicted"/>
<reference evidence="1" key="2">
    <citation type="journal article" date="2015" name="Data Brief">
        <title>Shoot transcriptome of the giant reed, Arundo donax.</title>
        <authorList>
            <person name="Barrero R.A."/>
            <person name="Guerrero F.D."/>
            <person name="Moolhuijzen P."/>
            <person name="Goolsby J.A."/>
            <person name="Tidwell J."/>
            <person name="Bellgard S.E."/>
            <person name="Bellgard M.I."/>
        </authorList>
    </citation>
    <scope>NUCLEOTIDE SEQUENCE</scope>
    <source>
        <tissue evidence="1">Shoot tissue taken approximately 20 cm above the soil surface</tissue>
    </source>
</reference>
<accession>A0A0A8ZG09</accession>
<dbReference type="EMBL" id="GBRH01259546">
    <property type="protein sequence ID" value="JAD38349.1"/>
    <property type="molecule type" value="Transcribed_RNA"/>
</dbReference>